<protein>
    <submittedName>
        <fullName evidence="3">Flagellum site-determining protein YlxH</fullName>
    </submittedName>
</protein>
<gene>
    <name evidence="3" type="primary">ylxH</name>
    <name evidence="3" type="ORF">NIG5292_02212</name>
</gene>
<dbReference type="PIRSF" id="PIRSF003092">
    <property type="entry name" value="MinD"/>
    <property type="match status" value="1"/>
</dbReference>
<dbReference type="GO" id="GO:0016887">
    <property type="term" value="F:ATP hydrolysis activity"/>
    <property type="evidence" value="ECO:0007669"/>
    <property type="project" value="TreeGrafter"/>
</dbReference>
<dbReference type="GO" id="GO:0005829">
    <property type="term" value="C:cytosol"/>
    <property type="evidence" value="ECO:0007669"/>
    <property type="project" value="TreeGrafter"/>
</dbReference>
<dbReference type="EMBL" id="CVQV01000013">
    <property type="protein sequence ID" value="CRK76155.1"/>
    <property type="molecule type" value="Genomic_DNA"/>
</dbReference>
<dbReference type="InterPro" id="IPR033875">
    <property type="entry name" value="FlhG"/>
</dbReference>
<reference evidence="3 4" key="1">
    <citation type="submission" date="2015-04" db="EMBL/GenBank/DDBJ databases">
        <authorList>
            <person name="Syromyatnikov M.Y."/>
            <person name="Popov V.N."/>
        </authorList>
    </citation>
    <scope>NUCLEOTIDE SEQUENCE [LARGE SCALE GENOMIC DNA]</scope>
    <source>
        <strain evidence="3 4">CECT 5292</strain>
    </source>
</reference>
<dbReference type="CDD" id="cd02038">
    <property type="entry name" value="FlhG-like"/>
    <property type="match status" value="1"/>
</dbReference>
<evidence type="ECO:0000313" key="4">
    <source>
        <dbReference type="Proteomes" id="UP000048949"/>
    </source>
</evidence>
<dbReference type="GO" id="GO:0005524">
    <property type="term" value="F:ATP binding"/>
    <property type="evidence" value="ECO:0007669"/>
    <property type="project" value="UniProtKB-KW"/>
</dbReference>
<keyword evidence="2" id="KW-0067">ATP-binding</keyword>
<sequence>MTHTITIASGKGGVGKTCIAVNLSMMYARLGLRVCLFDADFGLANSHILMGQNAKHTLSDALSSAIPIEDVAERGPEGVRLLAGGSGLVDMLNIDNAKRMQLIRNVDTLQDEVDVLITDAPAGASDNALSFVAASQHVLVVVVAEPTSFMDAYAVIKAAHQEHGLRHFSIAINMARDATDAKRSFDKFRNITARFLDVELTLAGHVPFSAAMRRSVVQRTPLLARKNNTPDKELTAFKNLAQAVLRAPVNTFEGIRFFSERTKIRESV</sequence>
<keyword evidence="4" id="KW-1185">Reference proteome</keyword>
<dbReference type="Gene3D" id="3.40.50.300">
    <property type="entry name" value="P-loop containing nucleotide triphosphate hydrolases"/>
    <property type="match status" value="1"/>
</dbReference>
<dbReference type="AlphaFoldDB" id="A0A0U1NN30"/>
<keyword evidence="1" id="KW-0547">Nucleotide-binding</keyword>
<evidence type="ECO:0000313" key="3">
    <source>
        <dbReference type="EMBL" id="CRK76155.1"/>
    </source>
</evidence>
<dbReference type="GO" id="GO:0051782">
    <property type="term" value="P:negative regulation of cell division"/>
    <property type="evidence" value="ECO:0007669"/>
    <property type="project" value="TreeGrafter"/>
</dbReference>
<dbReference type="InterPro" id="IPR050625">
    <property type="entry name" value="ParA/MinD_ATPase"/>
</dbReference>
<dbReference type="STRING" id="282199.GCA_001049735_02211"/>
<dbReference type="InterPro" id="IPR027417">
    <property type="entry name" value="P-loop_NTPase"/>
</dbReference>
<dbReference type="InterPro" id="IPR033756">
    <property type="entry name" value="YlxH/NBP35"/>
</dbReference>
<dbReference type="PANTHER" id="PTHR43384">
    <property type="entry name" value="SEPTUM SITE-DETERMINING PROTEIN MIND HOMOLOG, CHLOROPLASTIC-RELATED"/>
    <property type="match status" value="1"/>
</dbReference>
<evidence type="ECO:0000256" key="2">
    <source>
        <dbReference type="ARBA" id="ARBA00022840"/>
    </source>
</evidence>
<evidence type="ECO:0000256" key="1">
    <source>
        <dbReference type="ARBA" id="ARBA00022741"/>
    </source>
</evidence>
<dbReference type="InterPro" id="IPR025501">
    <property type="entry name" value="MinD_FleN"/>
</dbReference>
<accession>A0A0U1NN30</accession>
<dbReference type="RefSeq" id="WP_048599568.1">
    <property type="nucleotide sequence ID" value="NZ_CVPC01000013.1"/>
</dbReference>
<proteinExistence type="predicted"/>
<name>A0A0U1NN30_9RHOB</name>
<dbReference type="Proteomes" id="UP000048949">
    <property type="component" value="Unassembled WGS sequence"/>
</dbReference>
<dbReference type="SUPFAM" id="SSF52540">
    <property type="entry name" value="P-loop containing nucleoside triphosphate hydrolases"/>
    <property type="match status" value="1"/>
</dbReference>
<dbReference type="GO" id="GO:0009898">
    <property type="term" value="C:cytoplasmic side of plasma membrane"/>
    <property type="evidence" value="ECO:0007669"/>
    <property type="project" value="TreeGrafter"/>
</dbReference>
<dbReference type="PANTHER" id="PTHR43384:SF4">
    <property type="entry name" value="CELLULOSE BIOSYNTHESIS PROTEIN BCSQ-RELATED"/>
    <property type="match status" value="1"/>
</dbReference>
<organism evidence="3 4">
    <name type="scientific">Nereida ignava</name>
    <dbReference type="NCBI Taxonomy" id="282199"/>
    <lineage>
        <taxon>Bacteria</taxon>
        <taxon>Pseudomonadati</taxon>
        <taxon>Pseudomonadota</taxon>
        <taxon>Alphaproteobacteria</taxon>
        <taxon>Rhodobacterales</taxon>
        <taxon>Roseobacteraceae</taxon>
        <taxon>Nereida</taxon>
    </lineage>
</organism>
<dbReference type="Pfam" id="PF10609">
    <property type="entry name" value="ParA"/>
    <property type="match status" value="1"/>
</dbReference>
<dbReference type="OrthoDB" id="9804460at2"/>